<dbReference type="EMBL" id="JBIASD010000009">
    <property type="protein sequence ID" value="MFF3667037.1"/>
    <property type="molecule type" value="Genomic_DNA"/>
</dbReference>
<comment type="similarity">
    <text evidence="1">Belongs to the cytochrome P450 family.</text>
</comment>
<dbReference type="InterPro" id="IPR001128">
    <property type="entry name" value="Cyt_P450"/>
</dbReference>
<sequence length="397" mass="45030">MTQPQPVIYNPFDPAFIANPYPFFKELREKDPCHQITAADGVWLLTRHDDIDVILHDRERFSVDHRNLKRGPEQDLAYDDIAVILFRDPPQHTRWRRLLSQGITPARVTAYQPRLAQLIDEHLDLLADKGEADFLADVANPIPFLAISELLGMPPQDREQVHAWTCDIVNLTEPIASPEVTRAIIRSRDEMRDYLREVCAHKRAHPGDDVLSNLLGAADGFDEEELISHIILLHVSAPEPTASHLAYGVLALARHPAQADELRADPALDRNAVEEILRYEAPLQITGRYPLEDIKLHGRTIEAGTAIVMSLASANHDPDKWGPTADELDVRRERANEHLSFARGIHTCFGSALARMHGQLTFGRMLRRFPRLELLEEPTWSTLLNRRGPTQLRISVR</sequence>
<proteinExistence type="inferred from homology"/>
<evidence type="ECO:0000313" key="2">
    <source>
        <dbReference type="EMBL" id="MFF3667037.1"/>
    </source>
</evidence>
<dbReference type="Gene3D" id="1.10.630.10">
    <property type="entry name" value="Cytochrome P450"/>
    <property type="match status" value="1"/>
</dbReference>
<evidence type="ECO:0000313" key="3">
    <source>
        <dbReference type="Proteomes" id="UP001602013"/>
    </source>
</evidence>
<dbReference type="Pfam" id="PF00067">
    <property type="entry name" value="p450"/>
    <property type="match status" value="1"/>
</dbReference>
<gene>
    <name evidence="2" type="ORF">ACFYXI_15670</name>
</gene>
<organism evidence="2 3">
    <name type="scientific">Microtetraspora malaysiensis</name>
    <dbReference type="NCBI Taxonomy" id="161358"/>
    <lineage>
        <taxon>Bacteria</taxon>
        <taxon>Bacillati</taxon>
        <taxon>Actinomycetota</taxon>
        <taxon>Actinomycetes</taxon>
        <taxon>Streptosporangiales</taxon>
        <taxon>Streptosporangiaceae</taxon>
        <taxon>Microtetraspora</taxon>
    </lineage>
</organism>
<comment type="caution">
    <text evidence="2">The sequence shown here is derived from an EMBL/GenBank/DDBJ whole genome shotgun (WGS) entry which is preliminary data.</text>
</comment>
<reference evidence="2 3" key="1">
    <citation type="submission" date="2024-10" db="EMBL/GenBank/DDBJ databases">
        <title>The Natural Products Discovery Center: Release of the First 8490 Sequenced Strains for Exploring Actinobacteria Biosynthetic Diversity.</title>
        <authorList>
            <person name="Kalkreuter E."/>
            <person name="Kautsar S.A."/>
            <person name="Yang D."/>
            <person name="Bader C.D."/>
            <person name="Teijaro C.N."/>
            <person name="Fluegel L."/>
            <person name="Davis C.M."/>
            <person name="Simpson J.R."/>
            <person name="Lauterbach L."/>
            <person name="Steele A.D."/>
            <person name="Gui C."/>
            <person name="Meng S."/>
            <person name="Li G."/>
            <person name="Viehrig K."/>
            <person name="Ye F."/>
            <person name="Su P."/>
            <person name="Kiefer A.F."/>
            <person name="Nichols A."/>
            <person name="Cepeda A.J."/>
            <person name="Yan W."/>
            <person name="Fan B."/>
            <person name="Jiang Y."/>
            <person name="Adhikari A."/>
            <person name="Zheng C.-J."/>
            <person name="Schuster L."/>
            <person name="Cowan T.M."/>
            <person name="Smanski M.J."/>
            <person name="Chevrette M.G."/>
            <person name="De Carvalho L.P.S."/>
            <person name="Shen B."/>
        </authorList>
    </citation>
    <scope>NUCLEOTIDE SEQUENCE [LARGE SCALE GENOMIC DNA]</scope>
    <source>
        <strain evidence="2 3">NPDC002173</strain>
    </source>
</reference>
<dbReference type="PRINTS" id="PR00359">
    <property type="entry name" value="BP450"/>
</dbReference>
<protein>
    <submittedName>
        <fullName evidence="2">Cytochrome P450</fullName>
    </submittedName>
</protein>
<dbReference type="SUPFAM" id="SSF48264">
    <property type="entry name" value="Cytochrome P450"/>
    <property type="match status" value="1"/>
</dbReference>
<dbReference type="RefSeq" id="WP_387411834.1">
    <property type="nucleotide sequence ID" value="NZ_JBIASD010000009.1"/>
</dbReference>
<evidence type="ECO:0000256" key="1">
    <source>
        <dbReference type="ARBA" id="ARBA00010617"/>
    </source>
</evidence>
<keyword evidence="3" id="KW-1185">Reference proteome</keyword>
<dbReference type="InterPro" id="IPR002397">
    <property type="entry name" value="Cyt_P450_B"/>
</dbReference>
<dbReference type="Proteomes" id="UP001602013">
    <property type="component" value="Unassembled WGS sequence"/>
</dbReference>
<dbReference type="InterPro" id="IPR036396">
    <property type="entry name" value="Cyt_P450_sf"/>
</dbReference>
<accession>A0ABW6SSA4</accession>
<name>A0ABW6SSA4_9ACTN</name>
<dbReference type="PANTHER" id="PTHR46696">
    <property type="entry name" value="P450, PUTATIVE (EUROFUNG)-RELATED"/>
    <property type="match status" value="1"/>
</dbReference>
<dbReference type="PANTHER" id="PTHR46696:SF6">
    <property type="entry name" value="P450, PUTATIVE (EUROFUNG)-RELATED"/>
    <property type="match status" value="1"/>
</dbReference>
<dbReference type="CDD" id="cd20625">
    <property type="entry name" value="CYP164-like"/>
    <property type="match status" value="1"/>
</dbReference>